<evidence type="ECO:0008006" key="4">
    <source>
        <dbReference type="Google" id="ProtNLM"/>
    </source>
</evidence>
<proteinExistence type="predicted"/>
<sequence length="401" mass="44165">MKKYIKKPVVWLVAAVVVGGGLTPVWAENGTMSKLLASDISATTDGAGLSGVEQVTDANGNYIKANVRDDITKVIILLPNDSKSEIVSFPNHGLKVAIPASASKDGQTATLLAYVNTELVDTVKIKLADGTVSDDELVYANALYDQTARQMKVSGIVNPKVDKVVVRYGTVSREAKLVHVWEGAKSFEYGFAVTDAKDANVVVELYTGDEKLSEQSVKVNKVNVPAETVKPTGMIEGTATLSANKKQFELKGTVTYKNGEKKGEWKLVVTGPDGKKHEIKVGENGKFETKLPFKNRSYSAKAIHVELFYGKTLVAKSDISHGTPVNQAPDQKKQKNQDEQNKVVHVDKKELEKKKEEMEKNKEKLKEYLEAVKKNAEKQREKGHKENEHKKGDHDDDEDED</sequence>
<name>A0A3M8DVU9_9BACL</name>
<dbReference type="AlphaFoldDB" id="A0A3M8DVU9"/>
<evidence type="ECO:0000313" key="2">
    <source>
        <dbReference type="EMBL" id="RNB91107.1"/>
    </source>
</evidence>
<feature type="region of interest" description="Disordered" evidence="1">
    <location>
        <begin position="320"/>
        <end position="401"/>
    </location>
</feature>
<organism evidence="2 3">
    <name type="scientific">Brevibacillus fluminis</name>
    <dbReference type="NCBI Taxonomy" id="511487"/>
    <lineage>
        <taxon>Bacteria</taxon>
        <taxon>Bacillati</taxon>
        <taxon>Bacillota</taxon>
        <taxon>Bacilli</taxon>
        <taxon>Bacillales</taxon>
        <taxon>Paenibacillaceae</taxon>
        <taxon>Brevibacillus</taxon>
    </lineage>
</organism>
<dbReference type="EMBL" id="RHHQ01000006">
    <property type="protein sequence ID" value="RNB91107.1"/>
    <property type="molecule type" value="Genomic_DNA"/>
</dbReference>
<dbReference type="Proteomes" id="UP000271031">
    <property type="component" value="Unassembled WGS sequence"/>
</dbReference>
<gene>
    <name evidence="2" type="ORF">EDM56_05845</name>
</gene>
<evidence type="ECO:0000313" key="3">
    <source>
        <dbReference type="Proteomes" id="UP000271031"/>
    </source>
</evidence>
<accession>A0A3M8DVU9</accession>
<keyword evidence="3" id="KW-1185">Reference proteome</keyword>
<protein>
    <recommendedName>
        <fullName evidence="4">Bacterial Ig domain-containing protein</fullName>
    </recommendedName>
</protein>
<dbReference type="OrthoDB" id="2474932at2"/>
<dbReference type="RefSeq" id="WP_122916959.1">
    <property type="nucleotide sequence ID" value="NZ_RHHQ01000006.1"/>
</dbReference>
<evidence type="ECO:0000256" key="1">
    <source>
        <dbReference type="SAM" id="MobiDB-lite"/>
    </source>
</evidence>
<feature type="compositionally biased region" description="Basic and acidic residues" evidence="1">
    <location>
        <begin position="330"/>
        <end position="394"/>
    </location>
</feature>
<reference evidence="2 3" key="1">
    <citation type="submission" date="2018-10" db="EMBL/GenBank/DDBJ databases">
        <title>Phylogenomics of Brevibacillus.</title>
        <authorList>
            <person name="Dunlap C."/>
        </authorList>
    </citation>
    <scope>NUCLEOTIDE SEQUENCE [LARGE SCALE GENOMIC DNA]</scope>
    <source>
        <strain evidence="2 3">JCM 15716</strain>
    </source>
</reference>
<comment type="caution">
    <text evidence="2">The sequence shown here is derived from an EMBL/GenBank/DDBJ whole genome shotgun (WGS) entry which is preliminary data.</text>
</comment>